<evidence type="ECO:0000313" key="2">
    <source>
        <dbReference type="EMBL" id="KAK9659889.1"/>
    </source>
</evidence>
<evidence type="ECO:0000256" key="1">
    <source>
        <dbReference type="SAM" id="MobiDB-lite"/>
    </source>
</evidence>
<name>A0ABR2VJG2_9FUNG</name>
<accession>A0ABR2VJG2</accession>
<evidence type="ECO:0000313" key="3">
    <source>
        <dbReference type="Proteomes" id="UP001479436"/>
    </source>
</evidence>
<dbReference type="Proteomes" id="UP001479436">
    <property type="component" value="Unassembled WGS sequence"/>
</dbReference>
<organism evidence="2 3">
    <name type="scientific">Basidiobolus ranarum</name>
    <dbReference type="NCBI Taxonomy" id="34480"/>
    <lineage>
        <taxon>Eukaryota</taxon>
        <taxon>Fungi</taxon>
        <taxon>Fungi incertae sedis</taxon>
        <taxon>Zoopagomycota</taxon>
        <taxon>Entomophthoromycotina</taxon>
        <taxon>Basidiobolomycetes</taxon>
        <taxon>Basidiobolales</taxon>
        <taxon>Basidiobolaceae</taxon>
        <taxon>Basidiobolus</taxon>
    </lineage>
</organism>
<reference evidence="2 3" key="1">
    <citation type="submission" date="2023-04" db="EMBL/GenBank/DDBJ databases">
        <title>Genome of Basidiobolus ranarum AG-B5.</title>
        <authorList>
            <person name="Stajich J.E."/>
            <person name="Carter-House D."/>
            <person name="Gryganskyi A."/>
        </authorList>
    </citation>
    <scope>NUCLEOTIDE SEQUENCE [LARGE SCALE GENOMIC DNA]</scope>
    <source>
        <strain evidence="2 3">AG-B5</strain>
    </source>
</reference>
<feature type="compositionally biased region" description="Basic and acidic residues" evidence="1">
    <location>
        <begin position="20"/>
        <end position="29"/>
    </location>
</feature>
<sequence>MASSNVQAFAIENPAKELSFAERIKDPSSRHQKPSRVKSNDSISLKMSAGTQLAREILNPPPAGMASAKDQVSALTLATLNDAAPENELLPDCELSLSHDAESLLQFLTSKTQEDMYRMSIYDLYDYASEEEDNGENEKLDFNLDLDLAKMMCNTSSSPSPLFIQSGGLNSLVEDLPKAGLTTCN</sequence>
<keyword evidence="3" id="KW-1185">Reference proteome</keyword>
<protein>
    <submittedName>
        <fullName evidence="2">Uncharacterized protein</fullName>
    </submittedName>
</protein>
<proteinExistence type="predicted"/>
<feature type="region of interest" description="Disordered" evidence="1">
    <location>
        <begin position="20"/>
        <end position="43"/>
    </location>
</feature>
<comment type="caution">
    <text evidence="2">The sequence shown here is derived from an EMBL/GenBank/DDBJ whole genome shotgun (WGS) entry which is preliminary data.</text>
</comment>
<gene>
    <name evidence="2" type="ORF">K7432_018332</name>
</gene>
<dbReference type="EMBL" id="JASJQH010012590">
    <property type="protein sequence ID" value="KAK9659889.1"/>
    <property type="molecule type" value="Genomic_DNA"/>
</dbReference>